<name>A0A0E3VAL3_9BACT</name>
<dbReference type="AlphaFoldDB" id="A0A0E3VAL3"/>
<dbReference type="InterPro" id="IPR041657">
    <property type="entry name" value="HTH_17"/>
</dbReference>
<evidence type="ECO:0000313" key="2">
    <source>
        <dbReference type="EMBL" id="AKD58276.1"/>
    </source>
</evidence>
<dbReference type="InterPro" id="IPR009061">
    <property type="entry name" value="DNA-bd_dom_put_sf"/>
</dbReference>
<dbReference type="STRING" id="1379870.SD10_01595"/>
<evidence type="ECO:0000313" key="3">
    <source>
        <dbReference type="Proteomes" id="UP000033054"/>
    </source>
</evidence>
<evidence type="ECO:0000259" key="1">
    <source>
        <dbReference type="Pfam" id="PF12728"/>
    </source>
</evidence>
<accession>A0A0E3VAL3</accession>
<dbReference type="KEGG" id="srd:SD10_01595"/>
<dbReference type="OrthoDB" id="1097811at2"/>
<sequence>MENLVFTQLSIPEVRQLFRQELEQFFKALPCAPPKSAINAENLSTRQKTAKKLNISLPTLDDYTRRGIIRGYRVGRRVLYRPEDVEAALTEINTVKYQRA</sequence>
<feature type="domain" description="Helix-turn-helix" evidence="1">
    <location>
        <begin position="48"/>
        <end position="90"/>
    </location>
</feature>
<gene>
    <name evidence="2" type="ORF">SD10_01595</name>
</gene>
<protein>
    <recommendedName>
        <fullName evidence="1">Helix-turn-helix domain-containing protein</fullName>
    </recommendedName>
</protein>
<dbReference type="Pfam" id="PF12728">
    <property type="entry name" value="HTH_17"/>
    <property type="match status" value="1"/>
</dbReference>
<proteinExistence type="predicted"/>
<dbReference type="EMBL" id="CP010429">
    <property type="protein sequence ID" value="AKD58276.1"/>
    <property type="molecule type" value="Genomic_DNA"/>
</dbReference>
<dbReference type="HOGENOM" id="CLU_149148_2_0_10"/>
<dbReference type="PATRIC" id="fig|1379870.5.peg.350"/>
<keyword evidence="3" id="KW-1185">Reference proteome</keyword>
<dbReference type="Proteomes" id="UP000033054">
    <property type="component" value="Chromosome"/>
</dbReference>
<reference evidence="2 3" key="1">
    <citation type="journal article" date="2014" name="Curr. Microbiol.">
        <title>Spirosoma radiotolerans sp. nov., a gamma-radiation-resistant bacterium isolated from gamma ray-irradiated soil.</title>
        <authorList>
            <person name="Lee J.J."/>
            <person name="Srinivasan S."/>
            <person name="Lim S."/>
            <person name="Joe M."/>
            <person name="Im S."/>
            <person name="Bae S.I."/>
            <person name="Park K.R."/>
            <person name="Han J.H."/>
            <person name="Park S.H."/>
            <person name="Joo B.M."/>
            <person name="Park S.J."/>
            <person name="Kim M.K."/>
        </authorList>
    </citation>
    <scope>NUCLEOTIDE SEQUENCE [LARGE SCALE GENOMIC DNA]</scope>
    <source>
        <strain evidence="2 3">DG5A</strain>
    </source>
</reference>
<organism evidence="2 3">
    <name type="scientific">Spirosoma radiotolerans</name>
    <dbReference type="NCBI Taxonomy" id="1379870"/>
    <lineage>
        <taxon>Bacteria</taxon>
        <taxon>Pseudomonadati</taxon>
        <taxon>Bacteroidota</taxon>
        <taxon>Cytophagia</taxon>
        <taxon>Cytophagales</taxon>
        <taxon>Cytophagaceae</taxon>
        <taxon>Spirosoma</taxon>
    </lineage>
</organism>
<dbReference type="SUPFAM" id="SSF46955">
    <property type="entry name" value="Putative DNA-binding domain"/>
    <property type="match status" value="1"/>
</dbReference>